<dbReference type="RefSeq" id="WP_157306135.1">
    <property type="nucleotide sequence ID" value="NZ_WRXN01000004.1"/>
</dbReference>
<proteinExistence type="predicted"/>
<organism evidence="1 2">
    <name type="scientific">Chitinophaga tropicalis</name>
    <dbReference type="NCBI Taxonomy" id="2683588"/>
    <lineage>
        <taxon>Bacteria</taxon>
        <taxon>Pseudomonadati</taxon>
        <taxon>Bacteroidota</taxon>
        <taxon>Chitinophagia</taxon>
        <taxon>Chitinophagales</taxon>
        <taxon>Chitinophagaceae</taxon>
        <taxon>Chitinophaga</taxon>
    </lineage>
</organism>
<feature type="non-terminal residue" evidence="1">
    <location>
        <position position="578"/>
    </location>
</feature>
<comment type="caution">
    <text evidence="1">The sequence shown here is derived from an EMBL/GenBank/DDBJ whole genome shotgun (WGS) entry which is preliminary data.</text>
</comment>
<dbReference type="Proteomes" id="UP000461730">
    <property type="component" value="Unassembled WGS sequence"/>
</dbReference>
<accession>A0A7K1U344</accession>
<gene>
    <name evidence="1" type="ORF">GO493_10570</name>
</gene>
<evidence type="ECO:0000313" key="1">
    <source>
        <dbReference type="EMBL" id="MVT08706.1"/>
    </source>
</evidence>
<protein>
    <submittedName>
        <fullName evidence="1">Uncharacterized protein</fullName>
    </submittedName>
</protein>
<keyword evidence="2" id="KW-1185">Reference proteome</keyword>
<evidence type="ECO:0000313" key="2">
    <source>
        <dbReference type="Proteomes" id="UP000461730"/>
    </source>
</evidence>
<name>A0A7K1U344_9BACT</name>
<reference evidence="1 2" key="1">
    <citation type="submission" date="2019-12" db="EMBL/GenBank/DDBJ databases">
        <title>Chitinophaga sp. strain ysch24 (GDMCC 1.1355), whole genome shotgun sequence.</title>
        <authorList>
            <person name="Zhang X."/>
        </authorList>
    </citation>
    <scope>NUCLEOTIDE SEQUENCE [LARGE SCALE GENOMIC DNA]</scope>
    <source>
        <strain evidence="2">ysch24</strain>
    </source>
</reference>
<sequence length="578" mass="65383">MKILVSILLFLSAGIVNSYAQFLRSNNIAGESGKGLLQIFPRGMRHMSGDVYYLVTIDTSGVMALIPFERDTINYTSPIVKSVRKRNPLLTMHGNVMYDFYYQSAIDTPYQQKDVYQHTVQVYMDVMVRDRYPLRINFSTTQGNAALFRNITGVNLQYTNRDFRNMLLEKLQGWDENRLKQRSGLNAYRTKLDSKAMEVYKLRSWLNSSAQIQKLVEERERKQYGTPLPAGNVADSLPDLSALNVNTLLRWKGNWTGTKTPSAVDSVTSNFEDLYKAKEKQLDSLQKEWSAMDASYREQEAAFGSEGADLVEKIARSRNNRELAKALETSNLPDTVLPKGYKTLLAVRSFGIGRTLVNYSELTAKDISIQGVQAEYNPSYYVAIATGAVDYRFRNYVVNSNRTGQYLSLFRAGIGMKEGNNLIFTYYFGKKQVFNQNTADSTKQPDYRLMGIALEGRMQLGAHTFISGEVARSSMPYYMQDSQTGSKFSSIFKLSDHRNEAYAVKAESFIPGTGTRLSGVYKVMGAGFQSFSLYTTGSSQTAWSARIDQPFFKQQLMVTAGIRKNDYSSQYQQAEYST</sequence>
<dbReference type="AlphaFoldDB" id="A0A7K1U344"/>
<dbReference type="EMBL" id="WRXN01000004">
    <property type="protein sequence ID" value="MVT08706.1"/>
    <property type="molecule type" value="Genomic_DNA"/>
</dbReference>